<protein>
    <submittedName>
        <fullName evidence="1">Uncharacterized protein</fullName>
    </submittedName>
</protein>
<dbReference type="InterPro" id="IPR046199">
    <property type="entry name" value="DUF6231"/>
</dbReference>
<name>B8GMU7_THISH</name>
<proteinExistence type="predicted"/>
<dbReference type="eggNOG" id="ENOG503316U">
    <property type="taxonomic scope" value="Bacteria"/>
</dbReference>
<organism evidence="1 2">
    <name type="scientific">Thioalkalivibrio sulfidiphilus (strain HL-EbGR7)</name>
    <dbReference type="NCBI Taxonomy" id="396588"/>
    <lineage>
        <taxon>Bacteria</taxon>
        <taxon>Pseudomonadati</taxon>
        <taxon>Pseudomonadota</taxon>
        <taxon>Gammaproteobacteria</taxon>
        <taxon>Chromatiales</taxon>
        <taxon>Ectothiorhodospiraceae</taxon>
        <taxon>Thioalkalivibrio</taxon>
    </lineage>
</organism>
<dbReference type="KEGG" id="tgr:Tgr7_2687"/>
<dbReference type="HOGENOM" id="CLU_137362_0_0_6"/>
<dbReference type="OrthoDB" id="5609094at2"/>
<keyword evidence="2" id="KW-1185">Reference proteome</keyword>
<accession>B8GMU7</accession>
<reference evidence="1 2" key="1">
    <citation type="journal article" date="2011" name="Stand. Genomic Sci.">
        <title>Complete genome sequence of 'Thioalkalivibrio sulfidophilus' HL-EbGr7.</title>
        <authorList>
            <person name="Muyzer G."/>
            <person name="Sorokin D.Y."/>
            <person name="Mavromatis K."/>
            <person name="Lapidus A."/>
            <person name="Clum A."/>
            <person name="Ivanova N."/>
            <person name="Pati A."/>
            <person name="d'Haeseleer P."/>
            <person name="Woyke T."/>
            <person name="Kyrpides N.C."/>
        </authorList>
    </citation>
    <scope>NUCLEOTIDE SEQUENCE [LARGE SCALE GENOMIC DNA]</scope>
    <source>
        <strain evidence="1 2">HL-EbGR7</strain>
    </source>
</reference>
<gene>
    <name evidence="1" type="ordered locus">Tgr7_2687</name>
</gene>
<sequence length="162" mass="18700">MDPRILADLTHLPEELGPRSLLVISGPDNPLPEAIHARLPTLPITWLFTTEAYPALEDVDRHELVLVLDALTALDRDQATHMIARLRDLNSESLYVLMPEGGENGWHEQDLIALGLTRVRSYAQAQGNIHLFRFNLKDYKKTPDWLNPRYWANPEMWEKARW</sequence>
<dbReference type="STRING" id="396588.Tgr7_2687"/>
<dbReference type="AlphaFoldDB" id="B8GMU7"/>
<evidence type="ECO:0000313" key="2">
    <source>
        <dbReference type="Proteomes" id="UP000002383"/>
    </source>
</evidence>
<dbReference type="EMBL" id="CP001339">
    <property type="protein sequence ID" value="ACL73762.1"/>
    <property type="molecule type" value="Genomic_DNA"/>
</dbReference>
<dbReference type="Proteomes" id="UP000002383">
    <property type="component" value="Chromosome"/>
</dbReference>
<dbReference type="RefSeq" id="WP_012639237.1">
    <property type="nucleotide sequence ID" value="NC_011901.1"/>
</dbReference>
<dbReference type="Pfam" id="PF19742">
    <property type="entry name" value="DUF6231"/>
    <property type="match status" value="1"/>
</dbReference>
<evidence type="ECO:0000313" key="1">
    <source>
        <dbReference type="EMBL" id="ACL73762.1"/>
    </source>
</evidence>